<dbReference type="SUPFAM" id="SSF52540">
    <property type="entry name" value="P-loop containing nucleoside triphosphate hydrolases"/>
    <property type="match status" value="2"/>
</dbReference>
<evidence type="ECO:0000256" key="6">
    <source>
        <dbReference type="ARBA" id="ARBA00022840"/>
    </source>
</evidence>
<keyword evidence="10" id="KW-1185">Reference proteome</keyword>
<dbReference type="InterPro" id="IPR027417">
    <property type="entry name" value="P-loop_NTPase"/>
</dbReference>
<keyword evidence="5" id="KW-0547">Nucleotide-binding</keyword>
<dbReference type="RefSeq" id="WP_147782782.1">
    <property type="nucleotide sequence ID" value="NZ_VRMG01000005.1"/>
</dbReference>
<dbReference type="CDD" id="cd03257">
    <property type="entry name" value="ABC_NikE_OppD_transporters"/>
    <property type="match status" value="2"/>
</dbReference>
<dbReference type="NCBIfam" id="NF007739">
    <property type="entry name" value="PRK10419.1"/>
    <property type="match status" value="2"/>
</dbReference>
<organism evidence="9 10">
    <name type="scientific">Lacisediminihabitans profunda</name>
    <dbReference type="NCBI Taxonomy" id="2594790"/>
    <lineage>
        <taxon>Bacteria</taxon>
        <taxon>Bacillati</taxon>
        <taxon>Actinomycetota</taxon>
        <taxon>Actinomycetes</taxon>
        <taxon>Micrococcales</taxon>
        <taxon>Microbacteriaceae</taxon>
        <taxon>Lacisediminihabitans</taxon>
    </lineage>
</organism>
<dbReference type="PROSITE" id="PS00211">
    <property type="entry name" value="ABC_TRANSPORTER_1"/>
    <property type="match status" value="2"/>
</dbReference>
<evidence type="ECO:0000256" key="1">
    <source>
        <dbReference type="ARBA" id="ARBA00004202"/>
    </source>
</evidence>
<keyword evidence="6 9" id="KW-0067">ATP-binding</keyword>
<keyword evidence="4" id="KW-1003">Cell membrane</keyword>
<dbReference type="PANTHER" id="PTHR43297:SF2">
    <property type="entry name" value="DIPEPTIDE TRANSPORT ATP-BINDING PROTEIN DPPD"/>
    <property type="match status" value="1"/>
</dbReference>
<reference evidence="9 10" key="1">
    <citation type="submission" date="2019-08" db="EMBL/GenBank/DDBJ databases">
        <title>Bacterial whole genome sequence for Glaciihabitans sp. CHu50b-6-2.</title>
        <authorList>
            <person name="Jin L."/>
        </authorList>
    </citation>
    <scope>NUCLEOTIDE SEQUENCE [LARGE SCALE GENOMIC DNA]</scope>
    <source>
        <strain evidence="9 10">CHu50b-6-2</strain>
    </source>
</reference>
<name>A0A5C8UU87_9MICO</name>
<dbReference type="GO" id="GO:0016887">
    <property type="term" value="F:ATP hydrolysis activity"/>
    <property type="evidence" value="ECO:0007669"/>
    <property type="project" value="InterPro"/>
</dbReference>
<evidence type="ECO:0000313" key="9">
    <source>
        <dbReference type="EMBL" id="TXN31196.1"/>
    </source>
</evidence>
<feature type="domain" description="ABC transporter" evidence="8">
    <location>
        <begin position="15"/>
        <end position="264"/>
    </location>
</feature>
<dbReference type="InterPro" id="IPR003439">
    <property type="entry name" value="ABC_transporter-like_ATP-bd"/>
</dbReference>
<gene>
    <name evidence="9" type="ORF">FVP33_06365</name>
</gene>
<comment type="similarity">
    <text evidence="2">Belongs to the ABC transporter superfamily.</text>
</comment>
<dbReference type="InterPro" id="IPR050388">
    <property type="entry name" value="ABC_Ni/Peptide_Import"/>
</dbReference>
<dbReference type="InterPro" id="IPR017871">
    <property type="entry name" value="ABC_transporter-like_CS"/>
</dbReference>
<accession>A0A5C8UU87</accession>
<dbReference type="InterPro" id="IPR003593">
    <property type="entry name" value="AAA+_ATPase"/>
</dbReference>
<dbReference type="PROSITE" id="PS50893">
    <property type="entry name" value="ABC_TRANSPORTER_2"/>
    <property type="match status" value="2"/>
</dbReference>
<dbReference type="Pfam" id="PF08352">
    <property type="entry name" value="oligo_HPY"/>
    <property type="match status" value="2"/>
</dbReference>
<dbReference type="FunFam" id="3.40.50.300:FF:000016">
    <property type="entry name" value="Oligopeptide ABC transporter ATP-binding component"/>
    <property type="match status" value="1"/>
</dbReference>
<dbReference type="AlphaFoldDB" id="A0A5C8UU87"/>
<protein>
    <submittedName>
        <fullName evidence="9">ABC transporter ATP-binding protein</fullName>
    </submittedName>
</protein>
<comment type="caution">
    <text evidence="9">The sequence shown here is derived from an EMBL/GenBank/DDBJ whole genome shotgun (WGS) entry which is preliminary data.</text>
</comment>
<comment type="subcellular location">
    <subcellularLocation>
        <location evidence="1">Cell membrane</location>
        <topology evidence="1">Peripheral membrane protein</topology>
    </subcellularLocation>
</comment>
<dbReference type="Pfam" id="PF00005">
    <property type="entry name" value="ABC_tran"/>
    <property type="match status" value="2"/>
</dbReference>
<proteinExistence type="inferred from homology"/>
<sequence>MNPKTNTRDSNAPILEVSKLGVEFWVGGEWIPAAKNLDYVVRPGEVLAIVGESGSGKSVSSMSLLGLLPANGRATGSARLNGEELIGATMAKLRQVRGKDIAVIFQEPMTALNPVYRIGFQIMEALRIHFPLTPAEAKVRALELLELVEMPDPQKAFDSYPHQLSGGQRQRAMIAQSISCDPDMLIADEPTTALDVTIQAEILDLLRHLHTRLNSAIVIITHDMGVVADLADNVIVMRYGEIVERGTVDEIFNHAQHPYTKELLAAVPHLGTGEAVAVAEATRTEQPALVLDDVSVVYPKRGRVPAFTAVEGASFSIYPGEIVGLVGESGSGKTTIARAAVGLVPVSAGTLTVVGQNIAGASTKELRAVRRSLGIVFQDPGSSLNPRFPVGESIGEPLLLSGLFDKKQINTRVEELLEQVELPLSFRNRYPHELSGGQRQRIGIARALALSPKLLVADEPTSALDVSVQARVLELLQEIQSRLQFACLFVSHDLAVVDLLADRIVVMNHGKIVEQGNKEDILRNPQEAYTQRLIAAVPLPDPAAQKLRREQRAAS</sequence>
<dbReference type="EMBL" id="VRMG01000005">
    <property type="protein sequence ID" value="TXN31196.1"/>
    <property type="molecule type" value="Genomic_DNA"/>
</dbReference>
<evidence type="ECO:0000256" key="4">
    <source>
        <dbReference type="ARBA" id="ARBA00022475"/>
    </source>
</evidence>
<evidence type="ECO:0000313" key="10">
    <source>
        <dbReference type="Proteomes" id="UP000321379"/>
    </source>
</evidence>
<dbReference type="PANTHER" id="PTHR43297">
    <property type="entry name" value="OLIGOPEPTIDE TRANSPORT ATP-BINDING PROTEIN APPD"/>
    <property type="match status" value="1"/>
</dbReference>
<dbReference type="Proteomes" id="UP000321379">
    <property type="component" value="Unassembled WGS sequence"/>
</dbReference>
<evidence type="ECO:0000259" key="8">
    <source>
        <dbReference type="PROSITE" id="PS50893"/>
    </source>
</evidence>
<dbReference type="NCBIfam" id="NF008453">
    <property type="entry name" value="PRK11308.1"/>
    <property type="match status" value="2"/>
</dbReference>
<evidence type="ECO:0000256" key="3">
    <source>
        <dbReference type="ARBA" id="ARBA00022448"/>
    </source>
</evidence>
<evidence type="ECO:0000256" key="7">
    <source>
        <dbReference type="ARBA" id="ARBA00023136"/>
    </source>
</evidence>
<evidence type="ECO:0000256" key="2">
    <source>
        <dbReference type="ARBA" id="ARBA00005417"/>
    </source>
</evidence>
<dbReference type="Gene3D" id="3.40.50.300">
    <property type="entry name" value="P-loop containing nucleotide triphosphate hydrolases"/>
    <property type="match status" value="2"/>
</dbReference>
<dbReference type="GO" id="GO:0005886">
    <property type="term" value="C:plasma membrane"/>
    <property type="evidence" value="ECO:0007669"/>
    <property type="project" value="UniProtKB-SubCell"/>
</dbReference>
<keyword evidence="7" id="KW-0472">Membrane</keyword>
<feature type="domain" description="ABC transporter" evidence="8">
    <location>
        <begin position="289"/>
        <end position="534"/>
    </location>
</feature>
<dbReference type="GO" id="GO:0015833">
    <property type="term" value="P:peptide transport"/>
    <property type="evidence" value="ECO:0007669"/>
    <property type="project" value="InterPro"/>
</dbReference>
<dbReference type="SMART" id="SM00382">
    <property type="entry name" value="AAA"/>
    <property type="match status" value="2"/>
</dbReference>
<evidence type="ECO:0000256" key="5">
    <source>
        <dbReference type="ARBA" id="ARBA00022741"/>
    </source>
</evidence>
<keyword evidence="3" id="KW-0813">Transport</keyword>
<dbReference type="InterPro" id="IPR013563">
    <property type="entry name" value="Oligopep_ABC_C"/>
</dbReference>
<dbReference type="GO" id="GO:0005524">
    <property type="term" value="F:ATP binding"/>
    <property type="evidence" value="ECO:0007669"/>
    <property type="project" value="UniProtKB-KW"/>
</dbReference>